<dbReference type="GO" id="GO:0008270">
    <property type="term" value="F:zinc ion binding"/>
    <property type="evidence" value="ECO:0007669"/>
    <property type="project" value="TreeGrafter"/>
</dbReference>
<comment type="caution">
    <text evidence="10">The sequence shown here is derived from an EMBL/GenBank/DDBJ whole genome shotgun (WGS) entry which is preliminary data.</text>
</comment>
<dbReference type="GO" id="GO:0046654">
    <property type="term" value="P:tetrahydrofolate biosynthetic process"/>
    <property type="evidence" value="ECO:0007669"/>
    <property type="project" value="InterPro"/>
</dbReference>
<dbReference type="GO" id="GO:0005525">
    <property type="term" value="F:GTP binding"/>
    <property type="evidence" value="ECO:0007669"/>
    <property type="project" value="TreeGrafter"/>
</dbReference>
<dbReference type="Proteomes" id="UP000722791">
    <property type="component" value="Unassembled WGS sequence"/>
</dbReference>
<dbReference type="Gene3D" id="3.30.1130.10">
    <property type="match status" value="2"/>
</dbReference>
<dbReference type="UniPathway" id="UPA00848">
    <property type="reaction ID" value="UER00151"/>
</dbReference>
<dbReference type="Gene3D" id="1.10.286.10">
    <property type="match status" value="2"/>
</dbReference>
<keyword evidence="12" id="KW-1185">Reference proteome</keyword>
<organism evidence="10 11">
    <name type="scientific">Volvox reticuliferus</name>
    <dbReference type="NCBI Taxonomy" id="1737510"/>
    <lineage>
        <taxon>Eukaryota</taxon>
        <taxon>Viridiplantae</taxon>
        <taxon>Chlorophyta</taxon>
        <taxon>core chlorophytes</taxon>
        <taxon>Chlorophyceae</taxon>
        <taxon>CS clade</taxon>
        <taxon>Chlamydomonadales</taxon>
        <taxon>Volvocaceae</taxon>
        <taxon>Volvox</taxon>
    </lineage>
</organism>
<feature type="domain" description="GTP cyclohydrolase I" evidence="8">
    <location>
        <begin position="638"/>
        <end position="687"/>
    </location>
</feature>
<evidence type="ECO:0000259" key="8">
    <source>
        <dbReference type="Pfam" id="PF01227"/>
    </source>
</evidence>
<dbReference type="PANTHER" id="PTHR11109">
    <property type="entry name" value="GTP CYCLOHYDROLASE I"/>
    <property type="match status" value="1"/>
</dbReference>
<evidence type="ECO:0000313" key="10">
    <source>
        <dbReference type="EMBL" id="GIM15122.1"/>
    </source>
</evidence>
<evidence type="ECO:0000313" key="11">
    <source>
        <dbReference type="Proteomes" id="UP000722791"/>
    </source>
</evidence>
<feature type="compositionally biased region" description="Basic and acidic residues" evidence="7">
    <location>
        <begin position="330"/>
        <end position="339"/>
    </location>
</feature>
<dbReference type="EMBL" id="BNCQ01000062">
    <property type="protein sequence ID" value="GIM15122.1"/>
    <property type="molecule type" value="Genomic_DNA"/>
</dbReference>
<dbReference type="GO" id="GO:0005737">
    <property type="term" value="C:cytoplasm"/>
    <property type="evidence" value="ECO:0007669"/>
    <property type="project" value="TreeGrafter"/>
</dbReference>
<name>A0A8J4GTZ1_9CHLO</name>
<dbReference type="InterPro" id="IPR020602">
    <property type="entry name" value="GTP_CycHdrlase_I_dom"/>
</dbReference>
<evidence type="ECO:0000256" key="7">
    <source>
        <dbReference type="SAM" id="MobiDB-lite"/>
    </source>
</evidence>
<gene>
    <name evidence="9" type="ORF">Vretifemale_17680</name>
    <name evidence="10" type="ORF">Vretimale_17935</name>
</gene>
<dbReference type="InterPro" id="IPR043133">
    <property type="entry name" value="GTP-CH-I_C/QueF"/>
</dbReference>
<dbReference type="InterPro" id="IPR001474">
    <property type="entry name" value="GTP_CycHdrlase_I"/>
</dbReference>
<protein>
    <recommendedName>
        <fullName evidence="4">GTP cyclohydrolase 1</fullName>
        <ecNumber evidence="3">3.5.4.16</ecNumber>
    </recommendedName>
    <alternativeName>
        <fullName evidence="6">GTP cyclohydrolase I</fullName>
    </alternativeName>
</protein>
<accession>A0A8J4GTZ1</accession>
<feature type="domain" description="GTP cyclohydrolase I" evidence="8">
    <location>
        <begin position="513"/>
        <end position="584"/>
    </location>
</feature>
<evidence type="ECO:0000256" key="4">
    <source>
        <dbReference type="ARBA" id="ARBA00017272"/>
    </source>
</evidence>
<reference evidence="10" key="1">
    <citation type="journal article" date="2021" name="Proc. Natl. Acad. Sci. U.S.A.">
        <title>Three genomes in the algal genus Volvox reveal the fate of a haploid sex-determining region after a transition to homothallism.</title>
        <authorList>
            <person name="Yamamoto K."/>
            <person name="Hamaji T."/>
            <person name="Kawai-Toyooka H."/>
            <person name="Matsuzaki R."/>
            <person name="Takahashi F."/>
            <person name="Nishimura Y."/>
            <person name="Kawachi M."/>
            <person name="Noguchi H."/>
            <person name="Minakuchi Y."/>
            <person name="Umen J.G."/>
            <person name="Toyoda A."/>
            <person name="Nozaki H."/>
        </authorList>
    </citation>
    <scope>NUCLEOTIDE SEQUENCE</scope>
    <source>
        <strain evidence="10">NIES-3785</strain>
        <strain evidence="9">NIES-3786</strain>
    </source>
</reference>
<dbReference type="InterPro" id="IPR043134">
    <property type="entry name" value="GTP-CH-I_N"/>
</dbReference>
<evidence type="ECO:0000256" key="6">
    <source>
        <dbReference type="ARBA" id="ARBA00030854"/>
    </source>
</evidence>
<dbReference type="GO" id="GO:0003934">
    <property type="term" value="F:GTP cyclohydrolase I activity"/>
    <property type="evidence" value="ECO:0007669"/>
    <property type="project" value="UniProtKB-EC"/>
</dbReference>
<feature type="domain" description="GTP cyclohydrolase I" evidence="8">
    <location>
        <begin position="14"/>
        <end position="175"/>
    </location>
</feature>
<evidence type="ECO:0000256" key="3">
    <source>
        <dbReference type="ARBA" id="ARBA00012715"/>
    </source>
</evidence>
<dbReference type="SUPFAM" id="SSF55620">
    <property type="entry name" value="Tetrahydrobiopterin biosynthesis enzymes-like"/>
    <property type="match status" value="3"/>
</dbReference>
<proteinExistence type="inferred from homology"/>
<evidence type="ECO:0000313" key="9">
    <source>
        <dbReference type="EMBL" id="GIL89934.1"/>
    </source>
</evidence>
<dbReference type="Proteomes" id="UP000747110">
    <property type="component" value="Unassembled WGS sequence"/>
</dbReference>
<comment type="similarity">
    <text evidence="2">Belongs to the GTP cyclohydrolase I family.</text>
</comment>
<keyword evidence="5" id="KW-0378">Hydrolase</keyword>
<evidence type="ECO:0000313" key="12">
    <source>
        <dbReference type="Proteomes" id="UP000747110"/>
    </source>
</evidence>
<evidence type="ECO:0000256" key="2">
    <source>
        <dbReference type="ARBA" id="ARBA00008085"/>
    </source>
</evidence>
<dbReference type="EC" id="3.5.4.16" evidence="3"/>
<comment type="pathway">
    <text evidence="1">Cofactor biosynthesis; 7,8-dihydroneopterin triphosphate biosynthesis; 7,8-dihydroneopterin triphosphate from GTP: step 1/1.</text>
</comment>
<dbReference type="EMBL" id="BNCP01000053">
    <property type="protein sequence ID" value="GIL89934.1"/>
    <property type="molecule type" value="Genomic_DNA"/>
</dbReference>
<dbReference type="PANTHER" id="PTHR11109:SF7">
    <property type="entry name" value="GTP CYCLOHYDROLASE 1"/>
    <property type="match status" value="1"/>
</dbReference>
<feature type="region of interest" description="Disordered" evidence="7">
    <location>
        <begin position="325"/>
        <end position="345"/>
    </location>
</feature>
<evidence type="ECO:0000256" key="1">
    <source>
        <dbReference type="ARBA" id="ARBA00005080"/>
    </source>
</evidence>
<dbReference type="AlphaFoldDB" id="A0A8J4GTZ1"/>
<evidence type="ECO:0000256" key="5">
    <source>
        <dbReference type="ARBA" id="ARBA00022801"/>
    </source>
</evidence>
<sequence>MSPVPRDRDKLTRMEQAVRVLIQGLGEDLNREGLRDTPKRVAKALLDCTQGYHQDTSSTLGTALFHEPIVHQGGEGVVVVRDIDFTSTSEETLLPFHGRCHVAYRPKHGVVLGLSKLARLTKQYAKRLQTQERLAAAIALALQQSLDSYGVAVVLNARHLSNNASPKERTSACVTGVFASKGSPEFEELLALLDLEDLPLAAVTRLDCGGSHSTHMMHHMTFSHAAAASAAARADPGFSAPGKADPGEKGTEVDSHALMLGITPRSCEEMEAAMQQLLVEVGENPHRQGLSGAARRYVMSLLASTSGYHMQLSLTLRQRRLLQQSSQQLHETREPERQECTCSNAASRENQDLDGECHVGVRGLMVRPAASSGCARADYDMGTGIARGCNVLAGNGIDLAEGSAAVEGAVAAAEAVVGSPLNGEVLGAASGIACGGCAGNGTACSSCAGTVSNAALTSGVVSANVVMAGGVAGRCCMHSVCCRSQDNGQAAVTAEAVVMPLAAEPLGGAVTLRLPFTSQCEHHMLPFYGNLMVAYLPPPGASVPVMLPRGVVEQVVLMFTQRLQVQERITHQLADAMQQVLQAAVATAPLIMPGVGDFTAGAGDECTLTGQHQQPSCNGTAVAQPGTGPMTGNGGEATAGVMVVCDAAHMCMVARGVENHSGSTTTFAVRGAFATRPELRRAVLQLFREHQIRPAAT</sequence>
<dbReference type="GO" id="GO:0006729">
    <property type="term" value="P:tetrahydrobiopterin biosynthetic process"/>
    <property type="evidence" value="ECO:0007669"/>
    <property type="project" value="TreeGrafter"/>
</dbReference>
<dbReference type="OrthoDB" id="4966at2759"/>
<dbReference type="Pfam" id="PF01227">
    <property type="entry name" value="GTP_cyclohydroI"/>
    <property type="match status" value="3"/>
</dbReference>